<dbReference type="RefSeq" id="WP_269720297.1">
    <property type="nucleotide sequence ID" value="NZ_CP101408.1"/>
</dbReference>
<dbReference type="InterPro" id="IPR001455">
    <property type="entry name" value="TusA-like"/>
</dbReference>
<dbReference type="EMBL" id="JANDZV010000001">
    <property type="protein sequence ID" value="MCZ7406855.1"/>
    <property type="molecule type" value="Genomic_DNA"/>
</dbReference>
<feature type="domain" description="UPF0033" evidence="1">
    <location>
        <begin position="2"/>
        <end position="70"/>
    </location>
</feature>
<evidence type="ECO:0000313" key="2">
    <source>
        <dbReference type="EMBL" id="MCZ7406855.1"/>
    </source>
</evidence>
<dbReference type="InterPro" id="IPR003787">
    <property type="entry name" value="Sulphur_relay_DsrE/F-like"/>
</dbReference>
<organism evidence="2 3">
    <name type="scientific">Parvimonas micra</name>
    <dbReference type="NCBI Taxonomy" id="33033"/>
    <lineage>
        <taxon>Bacteria</taxon>
        <taxon>Bacillati</taxon>
        <taxon>Bacillota</taxon>
        <taxon>Tissierellia</taxon>
        <taxon>Tissierellales</taxon>
        <taxon>Peptoniphilaceae</taxon>
        <taxon>Parvimonas</taxon>
    </lineage>
</organism>
<evidence type="ECO:0000313" key="3">
    <source>
        <dbReference type="Proteomes" id="UP001141458"/>
    </source>
</evidence>
<dbReference type="Pfam" id="PF02635">
    <property type="entry name" value="DsrE"/>
    <property type="match status" value="1"/>
</dbReference>
<sequence>MKEINAKGLACPQPLILTKKAVESSEEKDFLIIVDNDTAVKNLEKFAKSSNLDFRFEKISDNEFNVFVSKNNETSLKEPNAFCSVENSSDTVIAISKNFMGNGSEELGKLLIKGFVYTSSEYEKSPKTLVFFNSGVELTCEGSPCIDDLKKLQEKGVEIISCGTCLDYFKLKEKLLVGEISNMYTIYETLFNAGKVINI</sequence>
<reference evidence="2" key="1">
    <citation type="submission" date="2022-07" db="EMBL/GenBank/DDBJ databases">
        <title>Parvimonas micra travels from the subgingival sulcus of the human oral cavity to the colorectal adenocarcinoma.</title>
        <authorList>
            <person name="Conde-Perez K."/>
            <person name="Buetas E."/>
            <person name="Aja-Macaya P."/>
            <person name="Martin-De Arribas E."/>
            <person name="Iglesias-Corras I."/>
            <person name="Trigo-Tasende N."/>
            <person name="Nasser-Ali M."/>
            <person name="Estevez L.S."/>
            <person name="Rumbo-Feal S."/>
            <person name="Otero-Alen B."/>
            <person name="Noguera J.F."/>
            <person name="Concha A."/>
            <person name="Pardinas-Lopez S."/>
            <person name="Carda-Dieguez M."/>
            <person name="Gomez-Randulfe I."/>
            <person name="Martinez-Lago N."/>
            <person name="Ladra S."/>
            <person name="Aparicio L.A."/>
            <person name="Bou G."/>
            <person name="Mira A."/>
            <person name="Vallejo J.A."/>
            <person name="Poza M."/>
        </authorList>
    </citation>
    <scope>NUCLEOTIDE SEQUENCE</scope>
    <source>
        <strain evidence="2">PM79KC-AC-4</strain>
    </source>
</reference>
<gene>
    <name evidence="2" type="primary">yedF</name>
    <name evidence="2" type="ORF">NND69_00525</name>
</gene>
<dbReference type="InterPro" id="IPR027396">
    <property type="entry name" value="DsrEFH-like"/>
</dbReference>
<dbReference type="Proteomes" id="UP001141458">
    <property type="component" value="Unassembled WGS sequence"/>
</dbReference>
<dbReference type="Gene3D" id="3.30.110.40">
    <property type="entry name" value="TusA-like domain"/>
    <property type="match status" value="1"/>
</dbReference>
<dbReference type="SUPFAM" id="SSF64307">
    <property type="entry name" value="SirA-like"/>
    <property type="match status" value="1"/>
</dbReference>
<dbReference type="InterPro" id="IPR019870">
    <property type="entry name" value="Se_metab_YedF"/>
</dbReference>
<accession>A0A9X3HIT2</accession>
<dbReference type="AlphaFoldDB" id="A0A9X3HIT2"/>
<evidence type="ECO:0000259" key="1">
    <source>
        <dbReference type="Pfam" id="PF01206"/>
    </source>
</evidence>
<dbReference type="Pfam" id="PF01206">
    <property type="entry name" value="TusA"/>
    <property type="match status" value="1"/>
</dbReference>
<name>A0A9X3HIT2_9FIRM</name>
<dbReference type="SUPFAM" id="SSF75169">
    <property type="entry name" value="DsrEFH-like"/>
    <property type="match status" value="1"/>
</dbReference>
<comment type="caution">
    <text evidence="2">The sequence shown here is derived from an EMBL/GenBank/DDBJ whole genome shotgun (WGS) entry which is preliminary data.</text>
</comment>
<dbReference type="NCBIfam" id="TIGR03527">
    <property type="entry name" value="selenium_YedF"/>
    <property type="match status" value="1"/>
</dbReference>
<proteinExistence type="predicted"/>
<protein>
    <submittedName>
        <fullName evidence="2">Sulfurtransferase-like selenium metabolism protein YedF</fullName>
    </submittedName>
</protein>
<dbReference type="InterPro" id="IPR036868">
    <property type="entry name" value="TusA-like_sf"/>
</dbReference>